<dbReference type="Proteomes" id="UP000265566">
    <property type="component" value="Chromosome 2"/>
</dbReference>
<evidence type="ECO:0000313" key="2">
    <source>
        <dbReference type="EMBL" id="RHN73967.1"/>
    </source>
</evidence>
<protein>
    <recommendedName>
        <fullName evidence="1">Tf2-1-like SH3-like domain-containing protein</fullName>
    </recommendedName>
</protein>
<feature type="domain" description="Tf2-1-like SH3-like" evidence="1">
    <location>
        <begin position="29"/>
        <end position="94"/>
    </location>
</feature>
<dbReference type="Pfam" id="PF24626">
    <property type="entry name" value="SH3_Tf2-1"/>
    <property type="match status" value="1"/>
</dbReference>
<dbReference type="InterPro" id="IPR056924">
    <property type="entry name" value="SH3_Tf2-1"/>
</dbReference>
<name>A0A396JFS7_MEDTR</name>
<dbReference type="AlphaFoldDB" id="A0A396JFS7"/>
<dbReference type="EMBL" id="PSQE01000002">
    <property type="protein sequence ID" value="RHN73967.1"/>
    <property type="molecule type" value="Genomic_DNA"/>
</dbReference>
<dbReference type="PANTHER" id="PTHR46148">
    <property type="entry name" value="CHROMO DOMAIN-CONTAINING PROTEIN"/>
    <property type="match status" value="1"/>
</dbReference>
<dbReference type="Gramene" id="rna9875">
    <property type="protein sequence ID" value="RHN73967.1"/>
    <property type="gene ID" value="gene9875"/>
</dbReference>
<evidence type="ECO:0000313" key="3">
    <source>
        <dbReference type="Proteomes" id="UP000265566"/>
    </source>
</evidence>
<reference evidence="3" key="1">
    <citation type="journal article" date="2018" name="Nat. Plants">
        <title>Whole-genome landscape of Medicago truncatula symbiotic genes.</title>
        <authorList>
            <person name="Pecrix Y."/>
            <person name="Staton S.E."/>
            <person name="Sallet E."/>
            <person name="Lelandais-Briere C."/>
            <person name="Moreau S."/>
            <person name="Carrere S."/>
            <person name="Blein T."/>
            <person name="Jardinaud M.F."/>
            <person name="Latrasse D."/>
            <person name="Zouine M."/>
            <person name="Zahm M."/>
            <person name="Kreplak J."/>
            <person name="Mayjonade B."/>
            <person name="Satge C."/>
            <person name="Perez M."/>
            <person name="Cauet S."/>
            <person name="Marande W."/>
            <person name="Chantry-Darmon C."/>
            <person name="Lopez-Roques C."/>
            <person name="Bouchez O."/>
            <person name="Berard A."/>
            <person name="Debelle F."/>
            <person name="Munos S."/>
            <person name="Bendahmane A."/>
            <person name="Berges H."/>
            <person name="Niebel A."/>
            <person name="Buitink J."/>
            <person name="Frugier F."/>
            <person name="Benhamed M."/>
            <person name="Crespi M."/>
            <person name="Gouzy J."/>
            <person name="Gamas P."/>
        </authorList>
    </citation>
    <scope>NUCLEOTIDE SEQUENCE [LARGE SCALE GENOMIC DNA]</scope>
    <source>
        <strain evidence="3">cv. Jemalong A17</strain>
    </source>
</reference>
<dbReference type="PANTHER" id="PTHR46148:SF60">
    <property type="entry name" value="CHROMO DOMAIN-CONTAINING PROTEIN"/>
    <property type="match status" value="1"/>
</dbReference>
<sequence length="172" mass="20051">MIQEKMRASQSRQKSYHDKRRKDIEFQVGDQVFLRENLVTGVGRALKCRKLTPRFVAPFDVIEKVGVVAYRIALPPSLSNLHHMFHVSQLRKYVHDASHVIQVDELEVRNNLTVETWPIRIEDREMKRLCGKEIVLVKVIWVGPTGESVTWEPESRMKVSYPELFPSDVVQE</sequence>
<evidence type="ECO:0000259" key="1">
    <source>
        <dbReference type="Pfam" id="PF24626"/>
    </source>
</evidence>
<comment type="caution">
    <text evidence="2">The sequence shown here is derived from an EMBL/GenBank/DDBJ whole genome shotgun (WGS) entry which is preliminary data.</text>
</comment>
<organism evidence="2 3">
    <name type="scientific">Medicago truncatula</name>
    <name type="common">Barrel medic</name>
    <name type="synonym">Medicago tribuloides</name>
    <dbReference type="NCBI Taxonomy" id="3880"/>
    <lineage>
        <taxon>Eukaryota</taxon>
        <taxon>Viridiplantae</taxon>
        <taxon>Streptophyta</taxon>
        <taxon>Embryophyta</taxon>
        <taxon>Tracheophyta</taxon>
        <taxon>Spermatophyta</taxon>
        <taxon>Magnoliopsida</taxon>
        <taxon>eudicotyledons</taxon>
        <taxon>Gunneridae</taxon>
        <taxon>Pentapetalae</taxon>
        <taxon>rosids</taxon>
        <taxon>fabids</taxon>
        <taxon>Fabales</taxon>
        <taxon>Fabaceae</taxon>
        <taxon>Papilionoideae</taxon>
        <taxon>50 kb inversion clade</taxon>
        <taxon>NPAAA clade</taxon>
        <taxon>Hologalegina</taxon>
        <taxon>IRL clade</taxon>
        <taxon>Trifolieae</taxon>
        <taxon>Medicago</taxon>
    </lineage>
</organism>
<accession>A0A396JFS7</accession>
<gene>
    <name evidence="2" type="ORF">MtrunA17_Chr2g0304391</name>
</gene>
<proteinExistence type="predicted"/>